<evidence type="ECO:0000256" key="3">
    <source>
        <dbReference type="ARBA" id="ARBA00023015"/>
    </source>
</evidence>
<dbReference type="OrthoDB" id="1937505at2759"/>
<evidence type="ECO:0000313" key="11">
    <source>
        <dbReference type="Proteomes" id="UP000222542"/>
    </source>
</evidence>
<keyword evidence="6" id="KW-0804">Transcription</keyword>
<dbReference type="EMBL" id="AYRZ02000001">
    <property type="protein sequence ID" value="PHT95062.1"/>
    <property type="molecule type" value="Genomic_DNA"/>
</dbReference>
<dbReference type="PANTHER" id="PTHR31194">
    <property type="entry name" value="SHN SHINE , DNA BINDING / TRANSCRIPTION FACTOR"/>
    <property type="match status" value="1"/>
</dbReference>
<dbReference type="GO" id="GO:0006952">
    <property type="term" value="P:defense response"/>
    <property type="evidence" value="ECO:0007669"/>
    <property type="project" value="UniProtKB-KW"/>
</dbReference>
<evidence type="ECO:0000256" key="2">
    <source>
        <dbReference type="ARBA" id="ARBA00022821"/>
    </source>
</evidence>
<keyword evidence="3" id="KW-0805">Transcription regulation</keyword>
<evidence type="ECO:0000256" key="7">
    <source>
        <dbReference type="ARBA" id="ARBA00023242"/>
    </source>
</evidence>
<dbReference type="PANTHER" id="PTHR31194:SF189">
    <property type="entry name" value="AP2_ERF DOMAIN-CONTAINING PROTEIN"/>
    <property type="match status" value="1"/>
</dbReference>
<dbReference type="SMR" id="A0A1U8FMM5"/>
<dbReference type="GO" id="GO:0003677">
    <property type="term" value="F:DNA binding"/>
    <property type="evidence" value="ECO:0007669"/>
    <property type="project" value="UniProtKB-KW"/>
</dbReference>
<comment type="subcellular location">
    <subcellularLocation>
        <location evidence="1">Nucleus</location>
    </subcellularLocation>
</comment>
<protein>
    <submittedName>
        <fullName evidence="10">Ethylene-responsive transcription factor</fullName>
    </submittedName>
</protein>
<sequence>MSSSSSTPISSDNNNQLPFGMFEPIRTPTGYSWLQRNTAICQSSEKRGRRKQAEPGRFLGVRRRPWGRYAAEIRDPTTKERHWLGTFDTAQEAALAYDRAALSMKGTQARTNFIYTSDSANTNFPSLISPFDHVQNMLQPNLSHFNFNTTQSNNNIIKNKNIVMTTATTTTTTTSDHSNESSSYGSSPNENNSFFVNNNNNNNSGYLLDCIVPDSCLKPPPPPSSTPRSKMIRTLQENNDNHQNITTFYGANAMDPEKFSFNKYGYLDEEKYMSSTWESSCELSAMMTNNNIGNMNQMLDDVGNCYYPNMENAVFDNSNINNDELMMMPTETPTTTSSSVYQPFGDVEFGYTTLF</sequence>
<comment type="caution">
    <text evidence="10">The sequence shown here is derived from an EMBL/GenBank/DDBJ whole genome shotgun (WGS) entry which is preliminary data.</text>
</comment>
<evidence type="ECO:0000256" key="8">
    <source>
        <dbReference type="SAM" id="MobiDB-lite"/>
    </source>
</evidence>
<dbReference type="PRINTS" id="PR00367">
    <property type="entry name" value="ETHRSPELEMNT"/>
</dbReference>
<accession>A0A1U8FMM5</accession>
<dbReference type="Gene3D" id="3.30.730.10">
    <property type="entry name" value="AP2/ERF domain"/>
    <property type="match status" value="1"/>
</dbReference>
<evidence type="ECO:0000313" key="10">
    <source>
        <dbReference type="EMBL" id="PHT95062.1"/>
    </source>
</evidence>
<evidence type="ECO:0000256" key="4">
    <source>
        <dbReference type="ARBA" id="ARBA00023125"/>
    </source>
</evidence>
<dbReference type="STRING" id="4072.A0A1U8FMM5"/>
<feature type="region of interest" description="Disordered" evidence="8">
    <location>
        <begin position="170"/>
        <end position="192"/>
    </location>
</feature>
<evidence type="ECO:0000256" key="1">
    <source>
        <dbReference type="ARBA" id="ARBA00004123"/>
    </source>
</evidence>
<dbReference type="Pfam" id="PF00847">
    <property type="entry name" value="AP2"/>
    <property type="match status" value="1"/>
</dbReference>
<keyword evidence="4" id="KW-0238">DNA-binding</keyword>
<gene>
    <name evidence="10" type="ORF">T459_02944</name>
</gene>
<keyword evidence="7" id="KW-0539">Nucleus</keyword>
<dbReference type="FunFam" id="3.30.730.10:FF:000001">
    <property type="entry name" value="Ethylene-responsive transcription factor 2"/>
    <property type="match status" value="1"/>
</dbReference>
<dbReference type="CDD" id="cd00018">
    <property type="entry name" value="AP2"/>
    <property type="match status" value="1"/>
</dbReference>
<dbReference type="SMART" id="SM00380">
    <property type="entry name" value="AP2"/>
    <property type="match status" value="1"/>
</dbReference>
<name>A0A1U8FMM5_CAPAN</name>
<dbReference type="GO" id="GO:0005634">
    <property type="term" value="C:nucleus"/>
    <property type="evidence" value="ECO:0007669"/>
    <property type="project" value="UniProtKB-SubCell"/>
</dbReference>
<organism evidence="10 11">
    <name type="scientific">Capsicum annuum</name>
    <name type="common">Capsicum pepper</name>
    <dbReference type="NCBI Taxonomy" id="4072"/>
    <lineage>
        <taxon>Eukaryota</taxon>
        <taxon>Viridiplantae</taxon>
        <taxon>Streptophyta</taxon>
        <taxon>Embryophyta</taxon>
        <taxon>Tracheophyta</taxon>
        <taxon>Spermatophyta</taxon>
        <taxon>Magnoliopsida</taxon>
        <taxon>eudicotyledons</taxon>
        <taxon>Gunneridae</taxon>
        <taxon>Pentapetalae</taxon>
        <taxon>asterids</taxon>
        <taxon>lamiids</taxon>
        <taxon>Solanales</taxon>
        <taxon>Solanaceae</taxon>
        <taxon>Solanoideae</taxon>
        <taxon>Capsiceae</taxon>
        <taxon>Capsicum</taxon>
    </lineage>
</organism>
<dbReference type="GO" id="GO:0003700">
    <property type="term" value="F:DNA-binding transcription factor activity"/>
    <property type="evidence" value="ECO:0007669"/>
    <property type="project" value="InterPro"/>
</dbReference>
<dbReference type="InterPro" id="IPR016177">
    <property type="entry name" value="DNA-bd_dom_sf"/>
</dbReference>
<dbReference type="Proteomes" id="UP000222542">
    <property type="component" value="Unassembled WGS sequence"/>
</dbReference>
<reference evidence="10 11" key="2">
    <citation type="journal article" date="2017" name="Genome Biol.">
        <title>New reference genome sequences of hot pepper reveal the massive evolution of plant disease-resistance genes by retroduplication.</title>
        <authorList>
            <person name="Kim S."/>
            <person name="Park J."/>
            <person name="Yeom S.I."/>
            <person name="Kim Y.M."/>
            <person name="Seo E."/>
            <person name="Kim K.T."/>
            <person name="Kim M.S."/>
            <person name="Lee J.M."/>
            <person name="Cheong K."/>
            <person name="Shin H.S."/>
            <person name="Kim S.B."/>
            <person name="Han K."/>
            <person name="Lee J."/>
            <person name="Park M."/>
            <person name="Lee H.A."/>
            <person name="Lee H.Y."/>
            <person name="Lee Y."/>
            <person name="Oh S."/>
            <person name="Lee J.H."/>
            <person name="Choi E."/>
            <person name="Choi E."/>
            <person name="Lee S.E."/>
            <person name="Jeon J."/>
            <person name="Kim H."/>
            <person name="Choi G."/>
            <person name="Song H."/>
            <person name="Lee J."/>
            <person name="Lee S.C."/>
            <person name="Kwon J.K."/>
            <person name="Lee H.Y."/>
            <person name="Koo N."/>
            <person name="Hong Y."/>
            <person name="Kim R.W."/>
            <person name="Kang W.H."/>
            <person name="Huh J.H."/>
            <person name="Kang B.C."/>
            <person name="Yang T.J."/>
            <person name="Lee Y.H."/>
            <person name="Bennetzen J.L."/>
            <person name="Choi D."/>
        </authorList>
    </citation>
    <scope>NUCLEOTIDE SEQUENCE [LARGE SCALE GENOMIC DNA]</scope>
    <source>
        <strain evidence="11">cv. CM334</strain>
    </source>
</reference>
<dbReference type="AlphaFoldDB" id="A0A1U8FMM5"/>
<dbReference type="PROSITE" id="PS51032">
    <property type="entry name" value="AP2_ERF"/>
    <property type="match status" value="1"/>
</dbReference>
<proteinExistence type="predicted"/>
<keyword evidence="5" id="KW-0010">Activator</keyword>
<evidence type="ECO:0000256" key="5">
    <source>
        <dbReference type="ARBA" id="ARBA00023159"/>
    </source>
</evidence>
<dbReference type="SUPFAM" id="SSF54171">
    <property type="entry name" value="DNA-binding domain"/>
    <property type="match status" value="1"/>
</dbReference>
<feature type="domain" description="AP2/ERF" evidence="9">
    <location>
        <begin position="57"/>
        <end position="114"/>
    </location>
</feature>
<dbReference type="KEGG" id="cann:107857145"/>
<keyword evidence="2" id="KW-0611">Plant defense</keyword>
<dbReference type="Gramene" id="PHT95062">
    <property type="protein sequence ID" value="PHT95062"/>
    <property type="gene ID" value="T459_02944"/>
</dbReference>
<evidence type="ECO:0000256" key="6">
    <source>
        <dbReference type="ARBA" id="ARBA00023163"/>
    </source>
</evidence>
<reference evidence="10 11" key="1">
    <citation type="journal article" date="2014" name="Nat. Genet.">
        <title>Genome sequence of the hot pepper provides insights into the evolution of pungency in Capsicum species.</title>
        <authorList>
            <person name="Kim S."/>
            <person name="Park M."/>
            <person name="Yeom S.I."/>
            <person name="Kim Y.M."/>
            <person name="Lee J.M."/>
            <person name="Lee H.A."/>
            <person name="Seo E."/>
            <person name="Choi J."/>
            <person name="Cheong K."/>
            <person name="Kim K.T."/>
            <person name="Jung K."/>
            <person name="Lee G.W."/>
            <person name="Oh S.K."/>
            <person name="Bae C."/>
            <person name="Kim S.B."/>
            <person name="Lee H.Y."/>
            <person name="Kim S.Y."/>
            <person name="Kim M.S."/>
            <person name="Kang B.C."/>
            <person name="Jo Y.D."/>
            <person name="Yang H.B."/>
            <person name="Jeong H.J."/>
            <person name="Kang W.H."/>
            <person name="Kwon J.K."/>
            <person name="Shin C."/>
            <person name="Lim J.Y."/>
            <person name="Park J.H."/>
            <person name="Huh J.H."/>
            <person name="Kim J.S."/>
            <person name="Kim B.D."/>
            <person name="Cohen O."/>
            <person name="Paran I."/>
            <person name="Suh M.C."/>
            <person name="Lee S.B."/>
            <person name="Kim Y.K."/>
            <person name="Shin Y."/>
            <person name="Noh S.J."/>
            <person name="Park J."/>
            <person name="Seo Y.S."/>
            <person name="Kwon S.Y."/>
            <person name="Kim H.A."/>
            <person name="Park J.M."/>
            <person name="Kim H.J."/>
            <person name="Choi S.B."/>
            <person name="Bosland P.W."/>
            <person name="Reeves G."/>
            <person name="Jo S.H."/>
            <person name="Lee B.W."/>
            <person name="Cho H.T."/>
            <person name="Choi H.S."/>
            <person name="Lee M.S."/>
            <person name="Yu Y."/>
            <person name="Do Choi Y."/>
            <person name="Park B.S."/>
            <person name="van Deynze A."/>
            <person name="Ashrafi H."/>
            <person name="Hill T."/>
            <person name="Kim W.T."/>
            <person name="Pai H.S."/>
            <person name="Ahn H.K."/>
            <person name="Yeam I."/>
            <person name="Giovannoni J.J."/>
            <person name="Rose J.K."/>
            <person name="Sorensen I."/>
            <person name="Lee S.J."/>
            <person name="Kim R.W."/>
            <person name="Choi I.Y."/>
            <person name="Choi B.S."/>
            <person name="Lim J.S."/>
            <person name="Lee Y.H."/>
            <person name="Choi D."/>
        </authorList>
    </citation>
    <scope>NUCLEOTIDE SEQUENCE [LARGE SCALE GENOMIC DNA]</scope>
    <source>
        <strain evidence="11">cv. CM334</strain>
    </source>
</reference>
<dbReference type="OMA" id="WESTCEL"/>
<keyword evidence="11" id="KW-1185">Reference proteome</keyword>
<dbReference type="InterPro" id="IPR036955">
    <property type="entry name" value="AP2/ERF_dom_sf"/>
</dbReference>
<dbReference type="InterPro" id="IPR050913">
    <property type="entry name" value="AP2/ERF_ERF"/>
</dbReference>
<evidence type="ECO:0000259" key="9">
    <source>
        <dbReference type="PROSITE" id="PS51032"/>
    </source>
</evidence>
<dbReference type="InterPro" id="IPR001471">
    <property type="entry name" value="AP2/ERF_dom"/>
</dbReference>